<evidence type="ECO:0000313" key="9">
    <source>
        <dbReference type="EMBL" id="NDL58020.1"/>
    </source>
</evidence>
<dbReference type="RefSeq" id="WP_162450716.1">
    <property type="nucleotide sequence ID" value="NZ_WLZY01000004.1"/>
</dbReference>
<evidence type="ECO:0000256" key="6">
    <source>
        <dbReference type="ARBA" id="ARBA00023136"/>
    </source>
</evidence>
<dbReference type="InterPro" id="IPR000515">
    <property type="entry name" value="MetI-like"/>
</dbReference>
<dbReference type="FunFam" id="1.10.3720.10:FF:000001">
    <property type="entry name" value="Glycine betaine ABC transporter, permease"/>
    <property type="match status" value="1"/>
</dbReference>
<feature type="transmembrane region" description="Helical" evidence="7">
    <location>
        <begin position="144"/>
        <end position="170"/>
    </location>
</feature>
<dbReference type="GO" id="GO:0015226">
    <property type="term" value="F:carnitine transmembrane transporter activity"/>
    <property type="evidence" value="ECO:0007669"/>
    <property type="project" value="TreeGrafter"/>
</dbReference>
<reference evidence="9 10" key="1">
    <citation type="submission" date="2019-11" db="EMBL/GenBank/DDBJ databases">
        <authorList>
            <person name="Li X.-J."/>
            <person name="Feng X.-M."/>
        </authorList>
    </citation>
    <scope>NUCLEOTIDE SEQUENCE [LARGE SCALE GENOMIC DNA]</scope>
    <source>
        <strain evidence="9 10">XMNu-373</strain>
    </source>
</reference>
<evidence type="ECO:0000256" key="7">
    <source>
        <dbReference type="RuleBase" id="RU363032"/>
    </source>
</evidence>
<dbReference type="CDD" id="cd06261">
    <property type="entry name" value="TM_PBP2"/>
    <property type="match status" value="1"/>
</dbReference>
<feature type="transmembrane region" description="Helical" evidence="7">
    <location>
        <begin position="55"/>
        <end position="72"/>
    </location>
</feature>
<evidence type="ECO:0000256" key="5">
    <source>
        <dbReference type="ARBA" id="ARBA00022989"/>
    </source>
</evidence>
<comment type="similarity">
    <text evidence="7">Belongs to the binding-protein-dependent transport system permease family.</text>
</comment>
<feature type="transmembrane region" description="Helical" evidence="7">
    <location>
        <begin position="77"/>
        <end position="95"/>
    </location>
</feature>
<dbReference type="EMBL" id="WLZY01000004">
    <property type="protein sequence ID" value="NDL58020.1"/>
    <property type="molecule type" value="Genomic_DNA"/>
</dbReference>
<feature type="transmembrane region" description="Helical" evidence="7">
    <location>
        <begin position="223"/>
        <end position="243"/>
    </location>
</feature>
<dbReference type="Gene3D" id="1.10.3720.10">
    <property type="entry name" value="MetI-like"/>
    <property type="match status" value="1"/>
</dbReference>
<dbReference type="InterPro" id="IPR035906">
    <property type="entry name" value="MetI-like_sf"/>
</dbReference>
<evidence type="ECO:0000256" key="2">
    <source>
        <dbReference type="ARBA" id="ARBA00022448"/>
    </source>
</evidence>
<evidence type="ECO:0000313" key="10">
    <source>
        <dbReference type="Proteomes" id="UP000460435"/>
    </source>
</evidence>
<dbReference type="PANTHER" id="PTHR47737">
    <property type="entry name" value="GLYCINE BETAINE/PROLINE BETAINE TRANSPORT SYSTEM PERMEASE PROTEIN PROW"/>
    <property type="match status" value="1"/>
</dbReference>
<dbReference type="GO" id="GO:0043190">
    <property type="term" value="C:ATP-binding cassette (ABC) transporter complex"/>
    <property type="evidence" value="ECO:0007669"/>
    <property type="project" value="TreeGrafter"/>
</dbReference>
<feature type="domain" description="ABC transmembrane type-1" evidence="8">
    <location>
        <begin position="97"/>
        <end position="276"/>
    </location>
</feature>
<evidence type="ECO:0000256" key="1">
    <source>
        <dbReference type="ARBA" id="ARBA00004141"/>
    </source>
</evidence>
<dbReference type="PROSITE" id="PS50928">
    <property type="entry name" value="ABC_TM1"/>
    <property type="match status" value="1"/>
</dbReference>
<dbReference type="Proteomes" id="UP000460435">
    <property type="component" value="Unassembled WGS sequence"/>
</dbReference>
<dbReference type="AlphaFoldDB" id="A0A7K3M470"/>
<feature type="transmembrane region" description="Helical" evidence="7">
    <location>
        <begin position="255"/>
        <end position="272"/>
    </location>
</feature>
<dbReference type="PANTHER" id="PTHR47737:SF1">
    <property type="entry name" value="GLYCINE BETAINE_PROLINE BETAINE TRANSPORT SYSTEM PERMEASE PROTEIN PROW"/>
    <property type="match status" value="1"/>
</dbReference>
<protein>
    <submittedName>
        <fullName evidence="9">ABC transporter permease subunit</fullName>
    </submittedName>
</protein>
<proteinExistence type="inferred from homology"/>
<comment type="caution">
    <text evidence="9">The sequence shown here is derived from an EMBL/GenBank/DDBJ whole genome shotgun (WGS) entry which is preliminary data.</text>
</comment>
<keyword evidence="4 7" id="KW-0812">Transmembrane</keyword>
<name>A0A7K3M470_9ACTN</name>
<keyword evidence="10" id="KW-1185">Reference proteome</keyword>
<organism evidence="9 10">
    <name type="scientific">Phytoactinopolyspora mesophila</name>
    <dbReference type="NCBI Taxonomy" id="2650750"/>
    <lineage>
        <taxon>Bacteria</taxon>
        <taxon>Bacillati</taxon>
        <taxon>Actinomycetota</taxon>
        <taxon>Actinomycetes</taxon>
        <taxon>Jiangellales</taxon>
        <taxon>Jiangellaceae</taxon>
        <taxon>Phytoactinopolyspora</taxon>
    </lineage>
</organism>
<dbReference type="GO" id="GO:0005275">
    <property type="term" value="F:amine transmembrane transporter activity"/>
    <property type="evidence" value="ECO:0007669"/>
    <property type="project" value="TreeGrafter"/>
</dbReference>
<evidence type="ECO:0000256" key="3">
    <source>
        <dbReference type="ARBA" id="ARBA00022475"/>
    </source>
</evidence>
<gene>
    <name evidence="9" type="ORF">F7O44_13150</name>
</gene>
<dbReference type="Pfam" id="PF00528">
    <property type="entry name" value="BPD_transp_1"/>
    <property type="match status" value="1"/>
</dbReference>
<keyword evidence="3" id="KW-1003">Cell membrane</keyword>
<keyword evidence="5 7" id="KW-1133">Transmembrane helix</keyword>
<dbReference type="GO" id="GO:0015871">
    <property type="term" value="P:choline transport"/>
    <property type="evidence" value="ECO:0007669"/>
    <property type="project" value="TreeGrafter"/>
</dbReference>
<feature type="transmembrane region" description="Helical" evidence="7">
    <location>
        <begin position="101"/>
        <end position="123"/>
    </location>
</feature>
<evidence type="ECO:0000259" key="8">
    <source>
        <dbReference type="PROSITE" id="PS50928"/>
    </source>
</evidence>
<accession>A0A7K3M470</accession>
<comment type="subcellular location">
    <subcellularLocation>
        <location evidence="7">Cell membrane</location>
        <topology evidence="7">Multi-pass membrane protein</topology>
    </subcellularLocation>
    <subcellularLocation>
        <location evidence="1">Membrane</location>
        <topology evidence="1">Multi-pass membrane protein</topology>
    </subcellularLocation>
</comment>
<dbReference type="GO" id="GO:0031460">
    <property type="term" value="P:glycine betaine transport"/>
    <property type="evidence" value="ECO:0007669"/>
    <property type="project" value="TreeGrafter"/>
</dbReference>
<keyword evidence="6 7" id="KW-0472">Membrane</keyword>
<keyword evidence="2 7" id="KW-0813">Transport</keyword>
<sequence>MFRTESFDPLDPRIDLGDRIEDGIRWIVSTFSVVFDGIQNGLEGAFDAMDTVLETPHFLIMIALFAALAWGVRSWKLAVVTVVGFYIIAAVDQWSEAMYTLAMVLVAAGLAVALSIPIGIWAAKSSSVSNAVRPVLDFMQTMPPLVYLVPAIVAFGVGVTGGIVATIVFAMPPGVRFTELAIRQVDAEVVEAGLAFGSTPRRILRQIQLPLAMPTIMAGINQVIMLALSMVVLTAFIGAHGLGREVRSSLTRVDLSLGVEGGLAIVILAIYLDRVVAALADRAPVVRASRVRD</sequence>
<evidence type="ECO:0000256" key="4">
    <source>
        <dbReference type="ARBA" id="ARBA00022692"/>
    </source>
</evidence>
<dbReference type="SUPFAM" id="SSF161098">
    <property type="entry name" value="MetI-like"/>
    <property type="match status" value="1"/>
</dbReference>